<name>A0AAV7PXW9_PLEWA</name>
<comment type="caution">
    <text evidence="2">The sequence shown here is derived from an EMBL/GenBank/DDBJ whole genome shotgun (WGS) entry which is preliminary data.</text>
</comment>
<reference evidence="2" key="1">
    <citation type="journal article" date="2022" name="bioRxiv">
        <title>Sequencing and chromosome-scale assembly of the giantPleurodeles waltlgenome.</title>
        <authorList>
            <person name="Brown T."/>
            <person name="Elewa A."/>
            <person name="Iarovenko S."/>
            <person name="Subramanian E."/>
            <person name="Araus A.J."/>
            <person name="Petzold A."/>
            <person name="Susuki M."/>
            <person name="Suzuki K.-i.T."/>
            <person name="Hayashi T."/>
            <person name="Toyoda A."/>
            <person name="Oliveira C."/>
            <person name="Osipova E."/>
            <person name="Leigh N.D."/>
            <person name="Simon A."/>
            <person name="Yun M.H."/>
        </authorList>
    </citation>
    <scope>NUCLEOTIDE SEQUENCE</scope>
    <source>
        <strain evidence="2">20211129_DDA</strain>
        <tissue evidence="2">Liver</tissue>
    </source>
</reference>
<feature type="region of interest" description="Disordered" evidence="1">
    <location>
        <begin position="163"/>
        <end position="259"/>
    </location>
</feature>
<organism evidence="2 3">
    <name type="scientific">Pleurodeles waltl</name>
    <name type="common">Iberian ribbed newt</name>
    <dbReference type="NCBI Taxonomy" id="8319"/>
    <lineage>
        <taxon>Eukaryota</taxon>
        <taxon>Metazoa</taxon>
        <taxon>Chordata</taxon>
        <taxon>Craniata</taxon>
        <taxon>Vertebrata</taxon>
        <taxon>Euteleostomi</taxon>
        <taxon>Amphibia</taxon>
        <taxon>Batrachia</taxon>
        <taxon>Caudata</taxon>
        <taxon>Salamandroidea</taxon>
        <taxon>Salamandridae</taxon>
        <taxon>Pleurodelinae</taxon>
        <taxon>Pleurodeles</taxon>
    </lineage>
</organism>
<dbReference type="EMBL" id="JANPWB010000011">
    <property type="protein sequence ID" value="KAJ1131830.1"/>
    <property type="molecule type" value="Genomic_DNA"/>
</dbReference>
<accession>A0AAV7PXW9</accession>
<protein>
    <submittedName>
        <fullName evidence="2">Uncharacterized protein</fullName>
    </submittedName>
</protein>
<dbReference type="AlphaFoldDB" id="A0AAV7PXW9"/>
<dbReference type="Proteomes" id="UP001066276">
    <property type="component" value="Chromosome 7"/>
</dbReference>
<keyword evidence="3" id="KW-1185">Reference proteome</keyword>
<proteinExistence type="predicted"/>
<evidence type="ECO:0000313" key="2">
    <source>
        <dbReference type="EMBL" id="KAJ1131830.1"/>
    </source>
</evidence>
<evidence type="ECO:0000256" key="1">
    <source>
        <dbReference type="SAM" id="MobiDB-lite"/>
    </source>
</evidence>
<sequence length="259" mass="27396">MLRRPRPFARSTFHVATPPMLVTMHPGVPSSLRDQRPVSASPRTCLSGSLLMHARPDPSGALGGLTPFGISSCAQPFLSSAAASQGAASTQADTYFQYGGCRVPPRAPPVRRASPRPTMWLSNSKGSVFSPSQLQHLCGFTWAPSPVAPWARDLRDSQWASGVEMPQRGKSRGETGPPQAFPHRREDQGALGREGLPPSHSDRSGRHASPGALLRARGIPRSAVVRRTFKPSSGSTRTAAAIGGPGGLLKSSPADHSAF</sequence>
<gene>
    <name evidence="2" type="ORF">NDU88_010162</name>
</gene>
<evidence type="ECO:0000313" key="3">
    <source>
        <dbReference type="Proteomes" id="UP001066276"/>
    </source>
</evidence>